<reference evidence="1 2" key="1">
    <citation type="submission" date="2016-03" db="EMBL/GenBank/DDBJ databases">
        <title>Characterization of pf16 and phiPMW: Two novel phages infecting Pseudomonas putida PpG1.</title>
        <authorList>
            <person name="Magill D.J."/>
            <person name="Krylov V.N."/>
            <person name="Allen C.C.R."/>
            <person name="McGrath J.W."/>
            <person name="Quinn J.P."/>
            <person name="Kulakov L.A."/>
        </authorList>
    </citation>
    <scope>NUCLEOTIDE SEQUENCE [LARGE SCALE GENOMIC DNA]</scope>
</reference>
<keyword evidence="2" id="KW-1185">Reference proteome</keyword>
<evidence type="ECO:0000313" key="1">
    <source>
        <dbReference type="EMBL" id="ANA49147.1"/>
    </source>
</evidence>
<gene>
    <name evidence="1" type="ORF">PMW_22</name>
</gene>
<sequence>MQGKCQNRNELKAAKEAVFQFLKRNGHKPFQQSQLVPYMTRVIGDVQHQVKTDIKWYIDNLWVEVIAHGVYRVRLDRDMSRLKYRNQCSKKFLTR</sequence>
<organism evidence="1 2">
    <name type="scientific">Pseudomonas phage phiPMW</name>
    <dbReference type="NCBI Taxonomy" id="1815582"/>
    <lineage>
        <taxon>Viruses</taxon>
        <taxon>Duplodnaviria</taxon>
        <taxon>Heunggongvirae</taxon>
        <taxon>Uroviricota</taxon>
        <taxon>Caudoviricetes</taxon>
        <taxon>Plaisancevirus</taxon>
        <taxon>Plaisancevirus PMW</taxon>
    </lineage>
</organism>
<name>A0A1S5R192_9CAUD</name>
<dbReference type="Proteomes" id="UP000223738">
    <property type="component" value="Segment"/>
</dbReference>
<proteinExistence type="predicted"/>
<evidence type="ECO:0000313" key="2">
    <source>
        <dbReference type="Proteomes" id="UP000223738"/>
    </source>
</evidence>
<accession>A0A1S5R192</accession>
<protein>
    <submittedName>
        <fullName evidence="1">Uncharacterized protein</fullName>
    </submittedName>
</protein>
<dbReference type="EMBL" id="KU862660">
    <property type="protein sequence ID" value="ANA49147.1"/>
    <property type="molecule type" value="Genomic_DNA"/>
</dbReference>